<feature type="non-terminal residue" evidence="9">
    <location>
        <position position="1"/>
    </location>
</feature>
<evidence type="ECO:0000256" key="1">
    <source>
        <dbReference type="ARBA" id="ARBA00004733"/>
    </source>
</evidence>
<dbReference type="InterPro" id="IPR013785">
    <property type="entry name" value="Aldolase_TIM"/>
</dbReference>
<comment type="caution">
    <text evidence="9">The sequence shown here is derived from an EMBL/GenBank/DDBJ whole genome shotgun (WGS) entry which is preliminary data.</text>
</comment>
<dbReference type="GO" id="GO:0004834">
    <property type="term" value="F:tryptophan synthase activity"/>
    <property type="evidence" value="ECO:0007669"/>
    <property type="project" value="UniProtKB-EC"/>
</dbReference>
<comment type="catalytic activity">
    <reaction evidence="8">
        <text>(1S,2R)-1-C-(indol-3-yl)glycerol 3-phosphate + L-serine = D-glyceraldehyde 3-phosphate + L-tryptophan + H2O</text>
        <dbReference type="Rhea" id="RHEA:10532"/>
        <dbReference type="ChEBI" id="CHEBI:15377"/>
        <dbReference type="ChEBI" id="CHEBI:33384"/>
        <dbReference type="ChEBI" id="CHEBI:57912"/>
        <dbReference type="ChEBI" id="CHEBI:58866"/>
        <dbReference type="ChEBI" id="CHEBI:59776"/>
        <dbReference type="EC" id="4.2.1.20"/>
    </reaction>
</comment>
<keyword evidence="4" id="KW-0028">Amino-acid biosynthesis</keyword>
<dbReference type="Pfam" id="PF00290">
    <property type="entry name" value="Trp_syntA"/>
    <property type="match status" value="1"/>
</dbReference>
<dbReference type="UniPathway" id="UPA00035">
    <property type="reaction ID" value="UER00044"/>
</dbReference>
<proteinExistence type="predicted"/>
<keyword evidence="7 9" id="KW-0456">Lyase</keyword>
<protein>
    <recommendedName>
        <fullName evidence="3">tryptophan synthase</fullName>
        <ecNumber evidence="3">4.2.1.20</ecNumber>
    </recommendedName>
</protein>
<dbReference type="EC" id="4.2.1.20" evidence="3"/>
<organism evidence="9">
    <name type="scientific">termite gut metagenome</name>
    <dbReference type="NCBI Taxonomy" id="433724"/>
    <lineage>
        <taxon>unclassified sequences</taxon>
        <taxon>metagenomes</taxon>
        <taxon>organismal metagenomes</taxon>
    </lineage>
</organism>
<keyword evidence="6" id="KW-0057">Aromatic amino acid biosynthesis</keyword>
<gene>
    <name evidence="9" type="ORF">EZS27_042572</name>
</gene>
<evidence type="ECO:0000256" key="4">
    <source>
        <dbReference type="ARBA" id="ARBA00022605"/>
    </source>
</evidence>
<dbReference type="InterPro" id="IPR002028">
    <property type="entry name" value="Trp_synthase_suA"/>
</dbReference>
<dbReference type="SUPFAM" id="SSF51366">
    <property type="entry name" value="Ribulose-phoshate binding barrel"/>
    <property type="match status" value="1"/>
</dbReference>
<comment type="pathway">
    <text evidence="1">Amino-acid biosynthesis; L-tryptophan biosynthesis; L-tryptophan from chorismate: step 5/5.</text>
</comment>
<dbReference type="EMBL" id="SNRY01010424">
    <property type="protein sequence ID" value="KAA6305774.1"/>
    <property type="molecule type" value="Genomic_DNA"/>
</dbReference>
<evidence type="ECO:0000256" key="5">
    <source>
        <dbReference type="ARBA" id="ARBA00022822"/>
    </source>
</evidence>
<evidence type="ECO:0000256" key="7">
    <source>
        <dbReference type="ARBA" id="ARBA00023239"/>
    </source>
</evidence>
<evidence type="ECO:0000256" key="8">
    <source>
        <dbReference type="ARBA" id="ARBA00049047"/>
    </source>
</evidence>
<comment type="subunit">
    <text evidence="2">Tetramer of two alpha and two beta chains.</text>
</comment>
<name>A0A5J4PAY1_9ZZZZ</name>
<dbReference type="Gene3D" id="3.20.20.70">
    <property type="entry name" value="Aldolase class I"/>
    <property type="match status" value="1"/>
</dbReference>
<dbReference type="InterPro" id="IPR011060">
    <property type="entry name" value="RibuloseP-bd_barrel"/>
</dbReference>
<reference evidence="9" key="1">
    <citation type="submission" date="2019-03" db="EMBL/GenBank/DDBJ databases">
        <title>Single cell metagenomics reveals metabolic interactions within the superorganism composed of flagellate Streblomastix strix and complex community of Bacteroidetes bacteria on its surface.</title>
        <authorList>
            <person name="Treitli S.C."/>
            <person name="Kolisko M."/>
            <person name="Husnik F."/>
            <person name="Keeling P."/>
            <person name="Hampl V."/>
        </authorList>
    </citation>
    <scope>NUCLEOTIDE SEQUENCE</scope>
    <source>
        <strain evidence="9">STM</strain>
    </source>
</reference>
<evidence type="ECO:0000256" key="2">
    <source>
        <dbReference type="ARBA" id="ARBA00011270"/>
    </source>
</evidence>
<dbReference type="PANTHER" id="PTHR43406:SF1">
    <property type="entry name" value="TRYPTOPHAN SYNTHASE ALPHA CHAIN, CHLOROPLASTIC"/>
    <property type="match status" value="1"/>
</dbReference>
<evidence type="ECO:0000313" key="9">
    <source>
        <dbReference type="EMBL" id="KAA6305774.1"/>
    </source>
</evidence>
<dbReference type="GO" id="GO:0005829">
    <property type="term" value="C:cytosol"/>
    <property type="evidence" value="ECO:0007669"/>
    <property type="project" value="TreeGrafter"/>
</dbReference>
<dbReference type="PANTHER" id="PTHR43406">
    <property type="entry name" value="TRYPTOPHAN SYNTHASE, ALPHA CHAIN"/>
    <property type="match status" value="1"/>
</dbReference>
<keyword evidence="5" id="KW-0822">Tryptophan biosynthesis</keyword>
<accession>A0A5J4PAY1</accession>
<evidence type="ECO:0000256" key="6">
    <source>
        <dbReference type="ARBA" id="ARBA00023141"/>
    </source>
</evidence>
<sequence length="104" mass="11808">ETSEERIREIDRHTNGFIYMVSSAATTGAQQNFDEQKQTYFKKIEDMQLKNPRVVGFGISNRATFDAACRYASGAIVGSKFISLLEEERDAEKAVKRLIEGLRE</sequence>
<evidence type="ECO:0000256" key="3">
    <source>
        <dbReference type="ARBA" id="ARBA00012043"/>
    </source>
</evidence>
<dbReference type="AlphaFoldDB" id="A0A5J4PAY1"/>